<protein>
    <submittedName>
        <fullName evidence="2">Uncharacterized protein</fullName>
    </submittedName>
</protein>
<reference evidence="2" key="1">
    <citation type="journal article" date="2013" name="BMC Genomics">
        <title>Unscrambling butterfly oogenesis.</title>
        <authorList>
            <person name="Carter J.M."/>
            <person name="Baker S.C."/>
            <person name="Pink R."/>
            <person name="Carter D.R."/>
            <person name="Collins A."/>
            <person name="Tomlin J."/>
            <person name="Gibbs M."/>
            <person name="Breuker C.J."/>
        </authorList>
    </citation>
    <scope>NUCLEOTIDE SEQUENCE</scope>
    <source>
        <tissue evidence="2">Ovary</tissue>
    </source>
</reference>
<reference evidence="2" key="2">
    <citation type="submission" date="2013-05" db="EMBL/GenBank/DDBJ databases">
        <authorList>
            <person name="Carter J.-M."/>
            <person name="Baker S.C."/>
            <person name="Pink R."/>
            <person name="Carter D.R.F."/>
            <person name="Collins A."/>
            <person name="Tomlin J."/>
            <person name="Gibbs M."/>
            <person name="Breuker C.J."/>
        </authorList>
    </citation>
    <scope>NUCLEOTIDE SEQUENCE</scope>
    <source>
        <tissue evidence="2">Ovary</tissue>
    </source>
</reference>
<feature type="region of interest" description="Disordered" evidence="1">
    <location>
        <begin position="20"/>
        <end position="42"/>
    </location>
</feature>
<proteinExistence type="predicted"/>
<feature type="non-terminal residue" evidence="2">
    <location>
        <position position="78"/>
    </location>
</feature>
<accession>S4PDQ0</accession>
<dbReference type="AlphaFoldDB" id="S4PDQ0"/>
<organism evidence="2">
    <name type="scientific">Pararge aegeria</name>
    <name type="common">speckled wood butterfly</name>
    <dbReference type="NCBI Taxonomy" id="116150"/>
    <lineage>
        <taxon>Eukaryota</taxon>
        <taxon>Metazoa</taxon>
        <taxon>Ecdysozoa</taxon>
        <taxon>Arthropoda</taxon>
        <taxon>Hexapoda</taxon>
        <taxon>Insecta</taxon>
        <taxon>Pterygota</taxon>
        <taxon>Neoptera</taxon>
        <taxon>Endopterygota</taxon>
        <taxon>Lepidoptera</taxon>
        <taxon>Glossata</taxon>
        <taxon>Ditrysia</taxon>
        <taxon>Papilionoidea</taxon>
        <taxon>Nymphalidae</taxon>
        <taxon>Satyrinae</taxon>
        <taxon>Satyrini</taxon>
        <taxon>Parargina</taxon>
        <taxon>Pararge</taxon>
    </lineage>
</organism>
<evidence type="ECO:0000256" key="1">
    <source>
        <dbReference type="SAM" id="MobiDB-lite"/>
    </source>
</evidence>
<sequence>MHFAEDKSFSLYRKVLTNDEAESNVSRDQNQNTSNQTGTNCASSGILDLEHIEGFGESGLGSISLSKSSAFNPGEMTG</sequence>
<evidence type="ECO:0000313" key="2">
    <source>
        <dbReference type="EMBL" id="JAA85160.1"/>
    </source>
</evidence>
<dbReference type="EMBL" id="GAIX01007400">
    <property type="protein sequence ID" value="JAA85160.1"/>
    <property type="molecule type" value="Transcribed_RNA"/>
</dbReference>
<name>S4PDQ0_9NEOP</name>
<feature type="compositionally biased region" description="Low complexity" evidence="1">
    <location>
        <begin position="29"/>
        <end position="40"/>
    </location>
</feature>